<dbReference type="AlphaFoldDB" id="B7KC76"/>
<keyword evidence="3" id="KW-1185">Reference proteome</keyword>
<evidence type="ECO:0000256" key="1">
    <source>
        <dbReference type="SAM" id="Phobius"/>
    </source>
</evidence>
<dbReference type="EMBL" id="CP001291">
    <property type="protein sequence ID" value="ACK70181.1"/>
    <property type="molecule type" value="Genomic_DNA"/>
</dbReference>
<keyword evidence="1" id="KW-0472">Membrane</keyword>
<keyword evidence="1" id="KW-1133">Transmembrane helix</keyword>
<sequence length="455" mass="52622">MSSSFRIIQPLKRLNVTDGLEITVERWNIAHQYHRQRQNIYYQSLHQAGIVWGLGVCVIAPPVDVSPQYRKRRWVQIQPGIAIDNLGNIIVVPQPIDFYISSQVNSSLSRLIYLVINYVDPQQLKLKNTIEVAETFQIDEQIQPPQEGEIELCRIRIEGEEIILETPSDVFNPSSNTLDLRYRQQAQFKPLNLIKIAAFAGESLEDIKGLNRLLKSIKGIYPLGEGTREIHQISINNETVHDILFEHDVIYLNQRNLPKLSPEQISLLQIYLNQGGTILIQVSTDNTKIEDFKKVEKLLGNEIDRIESAKMMTNNNQKNIRKGMDYLTKILPYLETELKETQNLITTEINRISLNAQQFAQRLGVHLESWQQLSIDHPLKNEPFLFQSLPTIKQQPLQILSGIGLIIIVGNFLSIFYENNQNLSREMIRNYQELSINILYLAYRRRQMQQLLQSS</sequence>
<keyword evidence="1" id="KW-0812">Transmembrane</keyword>
<evidence type="ECO:0008006" key="4">
    <source>
        <dbReference type="Google" id="ProtNLM"/>
    </source>
</evidence>
<dbReference type="KEGG" id="cyc:PCC7424_1746"/>
<dbReference type="HOGENOM" id="CLU_603630_0_0_3"/>
<dbReference type="OrthoDB" id="529322at2"/>
<accession>B7KC76</accession>
<evidence type="ECO:0000313" key="3">
    <source>
        <dbReference type="Proteomes" id="UP000002384"/>
    </source>
</evidence>
<name>B7KC76_GLOC7</name>
<proteinExistence type="predicted"/>
<reference evidence="3" key="1">
    <citation type="journal article" date="2011" name="MBio">
        <title>Novel metabolic attributes of the genus Cyanothece, comprising a group of unicellular nitrogen-fixing Cyanobacteria.</title>
        <authorList>
            <person name="Bandyopadhyay A."/>
            <person name="Elvitigala T."/>
            <person name="Welsh E."/>
            <person name="Stockel J."/>
            <person name="Liberton M."/>
            <person name="Min H."/>
            <person name="Sherman L.A."/>
            <person name="Pakrasi H.B."/>
        </authorList>
    </citation>
    <scope>NUCLEOTIDE SEQUENCE [LARGE SCALE GENOMIC DNA]</scope>
    <source>
        <strain evidence="3">PCC 7424</strain>
    </source>
</reference>
<gene>
    <name evidence="2" type="ordered locus">PCC7424_1746</name>
</gene>
<organism evidence="2 3">
    <name type="scientific">Gloeothece citriformis (strain PCC 7424)</name>
    <name type="common">Cyanothece sp. (strain PCC 7424)</name>
    <dbReference type="NCBI Taxonomy" id="65393"/>
    <lineage>
        <taxon>Bacteria</taxon>
        <taxon>Bacillati</taxon>
        <taxon>Cyanobacteriota</taxon>
        <taxon>Cyanophyceae</taxon>
        <taxon>Oscillatoriophycideae</taxon>
        <taxon>Chroococcales</taxon>
        <taxon>Aphanothecaceae</taxon>
        <taxon>Gloeothece</taxon>
        <taxon>Gloeothece citriformis</taxon>
    </lineage>
</organism>
<feature type="transmembrane region" description="Helical" evidence="1">
    <location>
        <begin position="397"/>
        <end position="417"/>
    </location>
</feature>
<dbReference type="eggNOG" id="ENOG502Z8JR">
    <property type="taxonomic scope" value="Bacteria"/>
</dbReference>
<dbReference type="STRING" id="65393.PCC7424_1746"/>
<dbReference type="RefSeq" id="WP_012599124.1">
    <property type="nucleotide sequence ID" value="NC_011729.1"/>
</dbReference>
<dbReference type="Proteomes" id="UP000002384">
    <property type="component" value="Chromosome"/>
</dbReference>
<protein>
    <recommendedName>
        <fullName evidence="4">DUF4159 domain-containing protein</fullName>
    </recommendedName>
</protein>
<evidence type="ECO:0000313" key="2">
    <source>
        <dbReference type="EMBL" id="ACK70181.1"/>
    </source>
</evidence>